<sequence length="139" mass="15730">MAKNVKSTVKLNMPVVRRLTAAAQVSLAQTAEAIHTDVVQRQVMPRDTGTLQNESTFVYTQDIANGKVELISSTPYARRLYYHPEYNFHQSPWTDESGKRHEGNANAKGRWLDDYLKGGKKQNFAKNAFAKLYKRNAGL</sequence>
<evidence type="ECO:0000313" key="1">
    <source>
        <dbReference type="EMBL" id="DAF53204.1"/>
    </source>
</evidence>
<dbReference type="EMBL" id="BK032649">
    <property type="protein sequence ID" value="DAF53204.1"/>
    <property type="molecule type" value="Genomic_DNA"/>
</dbReference>
<reference evidence="1" key="1">
    <citation type="journal article" date="2021" name="Proc. Natl. Acad. Sci. U.S.A.">
        <title>A Catalog of Tens of Thousands of Viruses from Human Metagenomes Reveals Hidden Associations with Chronic Diseases.</title>
        <authorList>
            <person name="Tisza M.J."/>
            <person name="Buck C.B."/>
        </authorList>
    </citation>
    <scope>NUCLEOTIDE SEQUENCE</scope>
    <source>
        <strain evidence="1">Ctrap8</strain>
    </source>
</reference>
<name>A0A8S5SQ85_9CAUD</name>
<accession>A0A8S5SQ85</accession>
<protein>
    <submittedName>
        <fullName evidence="1">Minor capsid protein</fullName>
    </submittedName>
</protein>
<organism evidence="1">
    <name type="scientific">Siphoviridae sp. ctrap8</name>
    <dbReference type="NCBI Taxonomy" id="2827955"/>
    <lineage>
        <taxon>Viruses</taxon>
        <taxon>Duplodnaviria</taxon>
        <taxon>Heunggongvirae</taxon>
        <taxon>Uroviricota</taxon>
        <taxon>Caudoviricetes</taxon>
    </lineage>
</organism>
<proteinExistence type="predicted"/>